<feature type="region of interest" description="Disordered" evidence="1">
    <location>
        <begin position="1"/>
        <end position="28"/>
    </location>
</feature>
<dbReference type="AlphaFoldDB" id="A0A914UHS5"/>
<dbReference type="PANTHER" id="PTHR13950">
    <property type="entry name" value="RABCONNECTIN-RELATED"/>
    <property type="match status" value="1"/>
</dbReference>
<dbReference type="GO" id="GO:0007035">
    <property type="term" value="P:vacuolar acidification"/>
    <property type="evidence" value="ECO:0007669"/>
    <property type="project" value="TreeGrafter"/>
</dbReference>
<evidence type="ECO:0000256" key="1">
    <source>
        <dbReference type="SAM" id="MobiDB-lite"/>
    </source>
</evidence>
<organism evidence="2 3">
    <name type="scientific">Plectus sambesii</name>
    <dbReference type="NCBI Taxonomy" id="2011161"/>
    <lineage>
        <taxon>Eukaryota</taxon>
        <taxon>Metazoa</taxon>
        <taxon>Ecdysozoa</taxon>
        <taxon>Nematoda</taxon>
        <taxon>Chromadorea</taxon>
        <taxon>Plectida</taxon>
        <taxon>Plectina</taxon>
        <taxon>Plectoidea</taxon>
        <taxon>Plectidae</taxon>
        <taxon>Plectus</taxon>
    </lineage>
</organism>
<dbReference type="InterPro" id="IPR052208">
    <property type="entry name" value="DmX-like/RAVE_component"/>
</dbReference>
<dbReference type="WBParaSite" id="PSAMB.scaffold10149size4305.g33093.t2">
    <property type="protein sequence ID" value="PSAMB.scaffold10149size4305.g33093.t2"/>
    <property type="gene ID" value="PSAMB.scaffold10149size4305.g33093"/>
</dbReference>
<dbReference type="PANTHER" id="PTHR13950:SF9">
    <property type="entry name" value="RABCONNECTIN-3A"/>
    <property type="match status" value="1"/>
</dbReference>
<protein>
    <submittedName>
        <fullName evidence="3">Uncharacterized protein</fullName>
    </submittedName>
</protein>
<keyword evidence="2" id="KW-1185">Reference proteome</keyword>
<accession>A0A914UHS5</accession>
<dbReference type="GO" id="GO:0043291">
    <property type="term" value="C:RAVE complex"/>
    <property type="evidence" value="ECO:0007669"/>
    <property type="project" value="TreeGrafter"/>
</dbReference>
<dbReference type="Proteomes" id="UP000887566">
    <property type="component" value="Unplaced"/>
</dbReference>
<reference evidence="3" key="1">
    <citation type="submission" date="2022-11" db="UniProtKB">
        <authorList>
            <consortium name="WormBaseParasite"/>
        </authorList>
    </citation>
    <scope>IDENTIFICATION</scope>
</reference>
<feature type="compositionally biased region" description="Polar residues" evidence="1">
    <location>
        <begin position="8"/>
        <end position="28"/>
    </location>
</feature>
<name>A0A914UHS5_9BILA</name>
<dbReference type="InterPro" id="IPR036322">
    <property type="entry name" value="WD40_repeat_dom_sf"/>
</dbReference>
<evidence type="ECO:0000313" key="3">
    <source>
        <dbReference type="WBParaSite" id="PSAMB.scaffold10149size4305.g33093.t2"/>
    </source>
</evidence>
<evidence type="ECO:0000313" key="2">
    <source>
        <dbReference type="Proteomes" id="UP000887566"/>
    </source>
</evidence>
<proteinExistence type="predicted"/>
<sequence>MTGDSAATLPSITNPHTPSPGSGQSTDSLSKDVLDIKLEALLRQWHLAADILFTVHPIDGSLLIWTLDWLDHPSRQPTVSFSSRFPSAFPLTDAASLNPMLCTFNPHDPVYVELLQRNFGENGKQLQRQQANALFLLTSHENGSLNLWHLAMDEKSRFSNILNIAHKSRMCGHRFRISQVVCHSVLPLLLTASQYGKKTGSDSSSELILWKVYPVGPLCKSGGVRELARVTSNSAKAFTGLAWVPAILPSSTLGSVCNSPSSCFVASDGLGLRVYQAVVDARGLLAEIYSGKTRAASASSSSEHEDDVPAKRALHDTFTVVSTQSTAKPGCVLQLAQLSDAAYNSESVLLLHVFHERLIVGEIQDSHDRPAHSTPEGHRCEVAVIDRSKSAVFSDCYYVVLIEKDGALAKVHMWSLEISSQPAAPIKRHSRFTTSGHLSSPETDKNDFFPTAEPHTPSAAQLFIASEKVCTQILNLPEGVVLLEASPAAGHLSSSSLYPACRAPYVLMTACSDDHVRFWRCCKDDMGVYSFREWRMISDTIDSAVEMDGVILGVASAHSSRLACAYEPAGTVHHHRPGQETMEKLSVEIAVYECESTGGVEWTREDSLHLRDIVIPRGTHVRLGDFDFNDVK</sequence>
<dbReference type="SUPFAM" id="SSF50978">
    <property type="entry name" value="WD40 repeat-like"/>
    <property type="match status" value="1"/>
</dbReference>